<dbReference type="InterPro" id="IPR015797">
    <property type="entry name" value="NUDIX_hydrolase-like_dom_sf"/>
</dbReference>
<dbReference type="SUPFAM" id="SSF55811">
    <property type="entry name" value="Nudix"/>
    <property type="match status" value="1"/>
</dbReference>
<evidence type="ECO:0000256" key="6">
    <source>
        <dbReference type="ARBA" id="ARBA00022801"/>
    </source>
</evidence>
<dbReference type="GO" id="GO:0016818">
    <property type="term" value="F:hydrolase activity, acting on acid anhydrides, in phosphorus-containing anhydrides"/>
    <property type="evidence" value="ECO:0007669"/>
    <property type="project" value="InterPro"/>
</dbReference>
<sequence>MFRPISSEVLSDNWGILTKYEFELRRRNGEWQRQTRETYDRGNGATCLLFNPETICVLLTRQFRLPVFLNGGIEALIEAPAGLLEGSDADGRMRAELLEETGFQTSTLTHLFDVYMSPGSVTEYLSFFKGVYSASDKVANGGGKSDEGEDIEVLEVPLSEAMKMIESGDIRDAKTIILLQHLMIEILQKKS</sequence>
<dbReference type="Gene3D" id="3.90.79.10">
    <property type="entry name" value="Nucleoside Triphosphate Pyrophosphohydrolase"/>
    <property type="match status" value="1"/>
</dbReference>
<dbReference type="PANTHER" id="PTHR11839:SF18">
    <property type="entry name" value="NUDIX HYDROLASE DOMAIN-CONTAINING PROTEIN"/>
    <property type="match status" value="1"/>
</dbReference>
<name>A0A1H3FSQ9_9RHOB</name>
<evidence type="ECO:0000256" key="4">
    <source>
        <dbReference type="ARBA" id="ARBA00011738"/>
    </source>
</evidence>
<dbReference type="GO" id="GO:0006753">
    <property type="term" value="P:nucleoside phosphate metabolic process"/>
    <property type="evidence" value="ECO:0007669"/>
    <property type="project" value="TreeGrafter"/>
</dbReference>
<dbReference type="EMBL" id="FNNP01000017">
    <property type="protein sequence ID" value="SDX93184.1"/>
    <property type="molecule type" value="Genomic_DNA"/>
</dbReference>
<evidence type="ECO:0000313" key="13">
    <source>
        <dbReference type="Proteomes" id="UP000183400"/>
    </source>
</evidence>
<keyword evidence="13" id="KW-1185">Reference proteome</keyword>
<dbReference type="InterPro" id="IPR004385">
    <property type="entry name" value="NDP_pyrophosphatase"/>
</dbReference>
<dbReference type="STRING" id="985054.SAMN05444358_11716"/>
<evidence type="ECO:0000259" key="11">
    <source>
        <dbReference type="PROSITE" id="PS51462"/>
    </source>
</evidence>
<evidence type="ECO:0000256" key="8">
    <source>
        <dbReference type="ARBA" id="ARBA00032272"/>
    </source>
</evidence>
<evidence type="ECO:0000256" key="3">
    <source>
        <dbReference type="ARBA" id="ARBA00007275"/>
    </source>
</evidence>
<comment type="cofactor">
    <cofactor evidence="2 9">
        <name>Mg(2+)</name>
        <dbReference type="ChEBI" id="CHEBI:18420"/>
    </cofactor>
</comment>
<dbReference type="InterPro" id="IPR000086">
    <property type="entry name" value="NUDIX_hydrolase_dom"/>
</dbReference>
<feature type="domain" description="Nudix hydrolase" evidence="11">
    <location>
        <begin position="40"/>
        <end position="178"/>
    </location>
</feature>
<dbReference type="AlphaFoldDB" id="A0A1H3FSQ9"/>
<evidence type="ECO:0000256" key="10">
    <source>
        <dbReference type="PIRSR" id="PIRSR604385-3"/>
    </source>
</evidence>
<dbReference type="GO" id="GO:0046872">
    <property type="term" value="F:metal ion binding"/>
    <property type="evidence" value="ECO:0007669"/>
    <property type="project" value="UniProtKB-KW"/>
</dbReference>
<evidence type="ECO:0000313" key="12">
    <source>
        <dbReference type="EMBL" id="SDX93184.1"/>
    </source>
</evidence>
<comment type="catalytic activity">
    <reaction evidence="1">
        <text>GDP-alpha-D-mannose + H2O = alpha-D-mannose 1-phosphate + GMP + 2 H(+)</text>
        <dbReference type="Rhea" id="RHEA:27978"/>
        <dbReference type="ChEBI" id="CHEBI:15377"/>
        <dbReference type="ChEBI" id="CHEBI:15378"/>
        <dbReference type="ChEBI" id="CHEBI:57527"/>
        <dbReference type="ChEBI" id="CHEBI:58115"/>
        <dbReference type="ChEBI" id="CHEBI:58409"/>
    </reaction>
</comment>
<dbReference type="RefSeq" id="WP_074739506.1">
    <property type="nucleotide sequence ID" value="NZ_FNNP01000017.1"/>
</dbReference>
<evidence type="ECO:0000256" key="9">
    <source>
        <dbReference type="PIRSR" id="PIRSR604385-2"/>
    </source>
</evidence>
<evidence type="ECO:0000256" key="1">
    <source>
        <dbReference type="ARBA" id="ARBA00000847"/>
    </source>
</evidence>
<gene>
    <name evidence="12" type="ORF">SAMN05444358_11716</name>
</gene>
<accession>A0A1H3FSQ9</accession>
<dbReference type="PANTHER" id="PTHR11839">
    <property type="entry name" value="UDP/ADP-SUGAR PYROPHOSPHATASE"/>
    <property type="match status" value="1"/>
</dbReference>
<dbReference type="GO" id="GO:0019693">
    <property type="term" value="P:ribose phosphate metabolic process"/>
    <property type="evidence" value="ECO:0007669"/>
    <property type="project" value="TreeGrafter"/>
</dbReference>
<dbReference type="GO" id="GO:0005829">
    <property type="term" value="C:cytosol"/>
    <property type="evidence" value="ECO:0007669"/>
    <property type="project" value="TreeGrafter"/>
</dbReference>
<keyword evidence="6" id="KW-0378">Hydrolase</keyword>
<proteinExistence type="inferred from homology"/>
<dbReference type="Pfam" id="PF00293">
    <property type="entry name" value="NUDIX"/>
    <property type="match status" value="1"/>
</dbReference>
<keyword evidence="9" id="KW-0460">Magnesium</keyword>
<dbReference type="NCBIfam" id="TIGR00052">
    <property type="entry name" value="nudix-type nucleoside diphosphatase, YffH/AdpP family"/>
    <property type="match status" value="1"/>
</dbReference>
<reference evidence="13" key="1">
    <citation type="submission" date="2016-10" db="EMBL/GenBank/DDBJ databases">
        <authorList>
            <person name="Varghese N."/>
            <person name="Submissions S."/>
        </authorList>
    </citation>
    <scope>NUCLEOTIDE SEQUENCE [LARGE SCALE GENOMIC DNA]</scope>
    <source>
        <strain evidence="13">DSM 27839</strain>
    </source>
</reference>
<evidence type="ECO:0000256" key="5">
    <source>
        <dbReference type="ARBA" id="ARBA00016377"/>
    </source>
</evidence>
<keyword evidence="9" id="KW-0479">Metal-binding</keyword>
<dbReference type="Proteomes" id="UP000183400">
    <property type="component" value="Unassembled WGS sequence"/>
</dbReference>
<comment type="similarity">
    <text evidence="3">Belongs to the Nudix hydrolase family. NudK subfamily.</text>
</comment>
<organism evidence="12 13">
    <name type="scientific">Ruegeria halocynthiae</name>
    <dbReference type="NCBI Taxonomy" id="985054"/>
    <lineage>
        <taxon>Bacteria</taxon>
        <taxon>Pseudomonadati</taxon>
        <taxon>Pseudomonadota</taxon>
        <taxon>Alphaproteobacteria</taxon>
        <taxon>Rhodobacterales</taxon>
        <taxon>Roseobacteraceae</taxon>
        <taxon>Ruegeria</taxon>
    </lineage>
</organism>
<feature type="binding site" evidence="9">
    <location>
        <position position="96"/>
    </location>
    <ligand>
        <name>Mg(2+)</name>
        <dbReference type="ChEBI" id="CHEBI:18420"/>
        <label>1</label>
    </ligand>
</feature>
<feature type="binding site" evidence="9">
    <location>
        <position position="100"/>
    </location>
    <ligand>
        <name>Mg(2+)</name>
        <dbReference type="ChEBI" id="CHEBI:18420"/>
        <label>2</label>
    </ligand>
</feature>
<evidence type="ECO:0000256" key="7">
    <source>
        <dbReference type="ARBA" id="ARBA00032162"/>
    </source>
</evidence>
<dbReference type="OrthoDB" id="5292471at2"/>
<dbReference type="PROSITE" id="PS51462">
    <property type="entry name" value="NUDIX"/>
    <property type="match status" value="1"/>
</dbReference>
<feature type="binding site" evidence="9">
    <location>
        <position position="149"/>
    </location>
    <ligand>
        <name>Mg(2+)</name>
        <dbReference type="ChEBI" id="CHEBI:18420"/>
        <label>1</label>
    </ligand>
</feature>
<feature type="short sequence motif" description="Nudix box" evidence="10">
    <location>
        <begin position="82"/>
        <end position="103"/>
    </location>
</feature>
<feature type="binding site" evidence="9">
    <location>
        <position position="81"/>
    </location>
    <ligand>
        <name>Mg(2+)</name>
        <dbReference type="ChEBI" id="CHEBI:18420"/>
        <label>1</label>
    </ligand>
</feature>
<dbReference type="CDD" id="cd24157">
    <property type="entry name" value="NUDIX_GDPMK"/>
    <property type="match status" value="1"/>
</dbReference>
<evidence type="ECO:0000256" key="2">
    <source>
        <dbReference type="ARBA" id="ARBA00001946"/>
    </source>
</evidence>
<comment type="subunit">
    <text evidence="4">Homodimer.</text>
</comment>
<protein>
    <recommendedName>
        <fullName evidence="5">GDP-mannose pyrophosphatase</fullName>
    </recommendedName>
    <alternativeName>
        <fullName evidence="7">GDP-mannose hydrolase</fullName>
    </alternativeName>
    <alternativeName>
        <fullName evidence="8">GDPMK</fullName>
    </alternativeName>
</protein>